<evidence type="ECO:0000256" key="7">
    <source>
        <dbReference type="ARBA" id="ARBA00023212"/>
    </source>
</evidence>
<protein>
    <recommendedName>
        <fullName evidence="8">Actin-related protein 3</fullName>
    </recommendedName>
</protein>
<keyword evidence="6" id="KW-0009">Actin-binding</keyword>
<dbReference type="AlphaFoldDB" id="A0A026W602"/>
<dbReference type="GO" id="GO:0003779">
    <property type="term" value="F:actin binding"/>
    <property type="evidence" value="ECO:0007669"/>
    <property type="project" value="UniProtKB-KW"/>
</dbReference>
<keyword evidence="3" id="KW-0963">Cytoplasm</keyword>
<dbReference type="InterPro" id="IPR043129">
    <property type="entry name" value="ATPase_NBD"/>
</dbReference>
<comment type="similarity">
    <text evidence="2">Belongs to the actin family. ARP3 subfamily.</text>
</comment>
<dbReference type="Pfam" id="PF00022">
    <property type="entry name" value="Actin"/>
    <property type="match status" value="1"/>
</dbReference>
<keyword evidence="4" id="KW-0547">Nucleotide-binding</keyword>
<dbReference type="GO" id="GO:0005856">
    <property type="term" value="C:cytoskeleton"/>
    <property type="evidence" value="ECO:0007669"/>
    <property type="project" value="UniProtKB-SubCell"/>
</dbReference>
<dbReference type="Gene3D" id="3.90.640.10">
    <property type="entry name" value="Actin, Chain A, domain 4"/>
    <property type="match status" value="1"/>
</dbReference>
<keyword evidence="5" id="KW-0067">ATP-binding</keyword>
<gene>
    <name evidence="9" type="ORF">X777_09846</name>
</gene>
<evidence type="ECO:0000313" key="10">
    <source>
        <dbReference type="Proteomes" id="UP000053097"/>
    </source>
</evidence>
<dbReference type="SUPFAM" id="SSF53067">
    <property type="entry name" value="Actin-like ATPase domain"/>
    <property type="match status" value="2"/>
</dbReference>
<dbReference type="STRING" id="2015173.A0A026W602"/>
<evidence type="ECO:0000256" key="2">
    <source>
        <dbReference type="ARBA" id="ARBA00006681"/>
    </source>
</evidence>
<sequence length="1049" mass="120367">MIREWSYIPSDIYSLIEYLQHYVISRPTVAPYVRAKIQVIAILIKILSSHDFGEQRKKMLDMVETLIRKGDLPKYCRNYLDAYLNFIALPIRFLTMCMTLSESADNPLRMFTVQEESIYSDDPLYMEALERMLGTLLTNFYPTAELYEVSSSQIFQSYIQYRLSRMRENAESYDKREDKKEIAEVEEDDRIKFDNQLQTIGAFGRQTATYSLSLLTELLEKRIQKLCDNLNVLVGQKNSLSRPDSMDDLYEELHWLILIMGHVLCVESEDEPILIPLEIRRCSMNQLENILSPELSSTIIWFLRRISQSYLLPRERYAKISTTILQIFDDDTPGVSWTMDFLLDKVIYNINAFKSEPTIVQETIKLLISLVESKTKASYLLKSEQFKYIIELATKGQYNCPQVVKRGLMHAVVQIGVMLQDMSTINKSDTSDTSISNVKQTLWSQTLESLQHRCTQLISSDNFMSSYYQEEIKIQIIDILESFIGITEGVKGPVTELVFQHTYPILAALPKLLSLYHNYQEIVQLILELFCKYTKAILFHLSEANSERVYEVCLETIQTYARCNSNRLTVDSTAEEDSYHDILLLMQLLTNVLSKDLFNFNYDKQNQCHQSPFKAKSTPADLSFYGLSIIMPLMTMDLLKFPSLCLQYTKLGFAGNKEPQLTIPSAIAIKETAKVGDNNARRITKGVEDLDAYIGDEAFEATGYSVKYPVRHGLVEDWDLMEKFLQQCIFKYLRSEPEDHYFLLTEPPLNTPENREYTAEIMFESFNVPGLYIAVQAVLALAASWTAKNVEDRTLTGVVVDSGDGVTHVIPVAEGFVIGSCIKHIPIAGRDITYFIQSLLREREIGIPPEQSLETAKSIKEKYCYICPDISKEFAKYDSDPTKIKKYEGVNSITKQPFVVDVGYERFLGPEIFFHPEFSNPDFTTPLNEIVDDVIQNCPIDVRRPLYSNIVLSGGSTMFKDFGRRLQRDIKKIVDTRLKLSETLSGSHITPKPIDVRVISHHKQRCAVWYGGALLASDPEFYTVCHTKKAYQECGPGICRYNPVFHSMV</sequence>
<dbReference type="InterPro" id="IPR020902">
    <property type="entry name" value="Actin/actin-like_CS"/>
</dbReference>
<proteinExistence type="inferred from homology"/>
<accession>A0A026W602</accession>
<organism evidence="9 10">
    <name type="scientific">Ooceraea biroi</name>
    <name type="common">Clonal raider ant</name>
    <name type="synonym">Cerapachys biroi</name>
    <dbReference type="NCBI Taxonomy" id="2015173"/>
    <lineage>
        <taxon>Eukaryota</taxon>
        <taxon>Metazoa</taxon>
        <taxon>Ecdysozoa</taxon>
        <taxon>Arthropoda</taxon>
        <taxon>Hexapoda</taxon>
        <taxon>Insecta</taxon>
        <taxon>Pterygota</taxon>
        <taxon>Neoptera</taxon>
        <taxon>Endopterygota</taxon>
        <taxon>Hymenoptera</taxon>
        <taxon>Apocrita</taxon>
        <taxon>Aculeata</taxon>
        <taxon>Formicoidea</taxon>
        <taxon>Formicidae</taxon>
        <taxon>Dorylinae</taxon>
        <taxon>Ooceraea</taxon>
    </lineage>
</organism>
<dbReference type="FunFam" id="3.30.420.40:FF:000029">
    <property type="entry name" value="Actin-related protein 3"/>
    <property type="match status" value="1"/>
</dbReference>
<keyword evidence="7" id="KW-0206">Cytoskeleton</keyword>
<dbReference type="PROSITE" id="PS01132">
    <property type="entry name" value="ACTINS_ACT_LIKE"/>
    <property type="match status" value="1"/>
</dbReference>
<dbReference type="SUPFAM" id="SSF48371">
    <property type="entry name" value="ARM repeat"/>
    <property type="match status" value="1"/>
</dbReference>
<dbReference type="FunFam" id="3.90.640.10:FF:000006">
    <property type="entry name" value="Actin-related protein 3 (ARP3)"/>
    <property type="match status" value="1"/>
</dbReference>
<evidence type="ECO:0000256" key="6">
    <source>
        <dbReference type="ARBA" id="ARBA00023203"/>
    </source>
</evidence>
<dbReference type="SMART" id="SM00268">
    <property type="entry name" value="ACTIN"/>
    <property type="match status" value="1"/>
</dbReference>
<dbReference type="InterPro" id="IPR004000">
    <property type="entry name" value="Actin"/>
</dbReference>
<comment type="subcellular location">
    <subcellularLocation>
        <location evidence="1">Cytoplasm</location>
        <location evidence="1">Cytoskeleton</location>
    </subcellularLocation>
</comment>
<reference evidence="9 10" key="1">
    <citation type="journal article" date="2014" name="Curr. Biol.">
        <title>The genome of the clonal raider ant Cerapachys biroi.</title>
        <authorList>
            <person name="Oxley P.R."/>
            <person name="Ji L."/>
            <person name="Fetter-Pruneda I."/>
            <person name="McKenzie S.K."/>
            <person name="Li C."/>
            <person name="Hu H."/>
            <person name="Zhang G."/>
            <person name="Kronauer D.J."/>
        </authorList>
    </citation>
    <scope>NUCLEOTIDE SEQUENCE [LARGE SCALE GENOMIC DNA]</scope>
</reference>
<dbReference type="InterPro" id="IPR016024">
    <property type="entry name" value="ARM-type_fold"/>
</dbReference>
<evidence type="ECO:0000256" key="3">
    <source>
        <dbReference type="ARBA" id="ARBA00022490"/>
    </source>
</evidence>
<evidence type="ECO:0000313" key="9">
    <source>
        <dbReference type="EMBL" id="EZA51502.1"/>
    </source>
</evidence>
<dbReference type="EMBL" id="KK107388">
    <property type="protein sequence ID" value="EZA51502.1"/>
    <property type="molecule type" value="Genomic_DNA"/>
</dbReference>
<name>A0A026W602_OOCBI</name>
<evidence type="ECO:0000256" key="4">
    <source>
        <dbReference type="ARBA" id="ARBA00022741"/>
    </source>
</evidence>
<keyword evidence="10" id="KW-1185">Reference proteome</keyword>
<evidence type="ECO:0000256" key="8">
    <source>
        <dbReference type="ARBA" id="ARBA00023892"/>
    </source>
</evidence>
<evidence type="ECO:0000256" key="1">
    <source>
        <dbReference type="ARBA" id="ARBA00004245"/>
    </source>
</evidence>
<dbReference type="Gene3D" id="3.30.420.40">
    <property type="match status" value="2"/>
</dbReference>
<dbReference type="Proteomes" id="UP000053097">
    <property type="component" value="Unassembled WGS sequence"/>
</dbReference>
<evidence type="ECO:0000256" key="5">
    <source>
        <dbReference type="ARBA" id="ARBA00022840"/>
    </source>
</evidence>
<dbReference type="CDD" id="cd10221">
    <property type="entry name" value="ASKHA_NBD_Arp3-like"/>
    <property type="match status" value="1"/>
</dbReference>
<dbReference type="GO" id="GO:0031252">
    <property type="term" value="C:cell leading edge"/>
    <property type="evidence" value="ECO:0007669"/>
    <property type="project" value="UniProtKB-ARBA"/>
</dbReference>
<dbReference type="OrthoDB" id="5548448at2759"/>
<dbReference type="GO" id="GO:0005524">
    <property type="term" value="F:ATP binding"/>
    <property type="evidence" value="ECO:0007669"/>
    <property type="project" value="UniProtKB-KW"/>
</dbReference>
<dbReference type="PANTHER" id="PTHR11937">
    <property type="entry name" value="ACTIN"/>
    <property type="match status" value="1"/>
</dbReference>